<feature type="transmembrane region" description="Helical" evidence="4">
    <location>
        <begin position="12"/>
        <end position="34"/>
    </location>
</feature>
<protein>
    <submittedName>
        <fullName evidence="6">MFS transporter</fullName>
    </submittedName>
</protein>
<evidence type="ECO:0000256" key="3">
    <source>
        <dbReference type="ARBA" id="ARBA00023136"/>
    </source>
</evidence>
<dbReference type="PANTHER" id="PTHR23521">
    <property type="entry name" value="TRANSPORTER MFS SUPERFAMILY"/>
    <property type="match status" value="1"/>
</dbReference>
<name>A0ABS5QI80_9PROT</name>
<gene>
    <name evidence="6" type="ORF">KHU32_16965</name>
</gene>
<reference evidence="6 7" key="1">
    <citation type="submission" date="2021-05" db="EMBL/GenBank/DDBJ databases">
        <title>Roseococcus sp. XZZS9, whole genome shotgun sequencing project.</title>
        <authorList>
            <person name="Zhao G."/>
            <person name="Shen L."/>
        </authorList>
    </citation>
    <scope>NUCLEOTIDE SEQUENCE [LARGE SCALE GENOMIC DNA]</scope>
    <source>
        <strain evidence="6 7">XZZS9</strain>
    </source>
</reference>
<dbReference type="InterPro" id="IPR020846">
    <property type="entry name" value="MFS_dom"/>
</dbReference>
<feature type="transmembrane region" description="Helical" evidence="4">
    <location>
        <begin position="292"/>
        <end position="315"/>
    </location>
</feature>
<dbReference type="SUPFAM" id="SSF103473">
    <property type="entry name" value="MFS general substrate transporter"/>
    <property type="match status" value="1"/>
</dbReference>
<dbReference type="InterPro" id="IPR036259">
    <property type="entry name" value="MFS_trans_sf"/>
</dbReference>
<feature type="transmembrane region" description="Helical" evidence="4">
    <location>
        <begin position="105"/>
        <end position="122"/>
    </location>
</feature>
<comment type="caution">
    <text evidence="6">The sequence shown here is derived from an EMBL/GenBank/DDBJ whole genome shotgun (WGS) entry which is preliminary data.</text>
</comment>
<dbReference type="EMBL" id="JAHCDA010000003">
    <property type="protein sequence ID" value="MBS7812645.1"/>
    <property type="molecule type" value="Genomic_DNA"/>
</dbReference>
<dbReference type="CDD" id="cd17477">
    <property type="entry name" value="MFS_YcaD_like"/>
    <property type="match status" value="1"/>
</dbReference>
<dbReference type="PROSITE" id="PS50850">
    <property type="entry name" value="MFS"/>
    <property type="match status" value="1"/>
</dbReference>
<evidence type="ECO:0000256" key="4">
    <source>
        <dbReference type="SAM" id="Phobius"/>
    </source>
</evidence>
<feature type="transmembrane region" description="Helical" evidence="4">
    <location>
        <begin position="352"/>
        <end position="373"/>
    </location>
</feature>
<dbReference type="Pfam" id="PF07690">
    <property type="entry name" value="MFS_1"/>
    <property type="match status" value="1"/>
</dbReference>
<accession>A0ABS5QI80</accession>
<organism evidence="6 7">
    <name type="scientific">Roseococcus pinisoli</name>
    <dbReference type="NCBI Taxonomy" id="2835040"/>
    <lineage>
        <taxon>Bacteria</taxon>
        <taxon>Pseudomonadati</taxon>
        <taxon>Pseudomonadota</taxon>
        <taxon>Alphaproteobacteria</taxon>
        <taxon>Acetobacterales</taxon>
        <taxon>Roseomonadaceae</taxon>
        <taxon>Roseococcus</taxon>
    </lineage>
</organism>
<dbReference type="Proteomes" id="UP000766336">
    <property type="component" value="Unassembled WGS sequence"/>
</dbReference>
<evidence type="ECO:0000259" key="5">
    <source>
        <dbReference type="PROSITE" id="PS50850"/>
    </source>
</evidence>
<keyword evidence="2 4" id="KW-1133">Transmembrane helix</keyword>
<feature type="transmembrane region" description="Helical" evidence="4">
    <location>
        <begin position="199"/>
        <end position="229"/>
    </location>
</feature>
<sequence length="378" mass="39277">MTGGSAPLLARAAVIAVAAIFGLTYSLTAPLIAIDLAQRGLGETAIGLNAAMHAVGVLLTAPLLPHLVARFGARRMVVGALLLSAVVVSLFPAMPLVWLWFPLRLLLGCAAETLFVLSETWINHLSTDETRARAMATYTAALSAGFAVGPFILSVAGTEGARSYLIGSVLVLCAVPLVATKRVAAPHFGEAPKAGTSRYLLLAPVAIAATVLNAAIETAGMSFLALYAMAAGWTEADAPRLITALMVGAILLQLPIGWLGDRMDRRRLVTMLGVISAAGALIWPLVLESAVLTYATLFIWGGAFVGIYTIMLTVVGSRFKGTDLVGIYAVMGIAWGVGALLGPSLAGLMMGFSAHGLPIFAALACIAFCVFQVTRQSD</sequence>
<dbReference type="InterPro" id="IPR011701">
    <property type="entry name" value="MFS"/>
</dbReference>
<evidence type="ECO:0000256" key="1">
    <source>
        <dbReference type="ARBA" id="ARBA00022692"/>
    </source>
</evidence>
<feature type="transmembrane region" description="Helical" evidence="4">
    <location>
        <begin position="161"/>
        <end position="179"/>
    </location>
</feature>
<evidence type="ECO:0000256" key="2">
    <source>
        <dbReference type="ARBA" id="ARBA00022989"/>
    </source>
</evidence>
<feature type="transmembrane region" description="Helical" evidence="4">
    <location>
        <begin position="268"/>
        <end position="286"/>
    </location>
</feature>
<feature type="transmembrane region" description="Helical" evidence="4">
    <location>
        <begin position="76"/>
        <end position="99"/>
    </location>
</feature>
<feature type="transmembrane region" description="Helical" evidence="4">
    <location>
        <begin position="241"/>
        <end position="259"/>
    </location>
</feature>
<proteinExistence type="predicted"/>
<dbReference type="InterPro" id="IPR047200">
    <property type="entry name" value="MFS_YcaD-like"/>
</dbReference>
<dbReference type="Gene3D" id="1.20.1250.20">
    <property type="entry name" value="MFS general substrate transporter like domains"/>
    <property type="match status" value="2"/>
</dbReference>
<dbReference type="RefSeq" id="WP_213671337.1">
    <property type="nucleotide sequence ID" value="NZ_JAHCDA010000003.1"/>
</dbReference>
<feature type="transmembrane region" description="Helical" evidence="4">
    <location>
        <begin position="327"/>
        <end position="346"/>
    </location>
</feature>
<keyword evidence="7" id="KW-1185">Reference proteome</keyword>
<keyword evidence="3 4" id="KW-0472">Membrane</keyword>
<feature type="transmembrane region" description="Helical" evidence="4">
    <location>
        <begin position="134"/>
        <end position="155"/>
    </location>
</feature>
<feature type="domain" description="Major facilitator superfamily (MFS) profile" evidence="5">
    <location>
        <begin position="1"/>
        <end position="378"/>
    </location>
</feature>
<keyword evidence="1 4" id="KW-0812">Transmembrane</keyword>
<evidence type="ECO:0000313" key="7">
    <source>
        <dbReference type="Proteomes" id="UP000766336"/>
    </source>
</evidence>
<evidence type="ECO:0000313" key="6">
    <source>
        <dbReference type="EMBL" id="MBS7812645.1"/>
    </source>
</evidence>
<dbReference type="PANTHER" id="PTHR23521:SF3">
    <property type="entry name" value="MFS TRANSPORTER"/>
    <property type="match status" value="1"/>
</dbReference>
<feature type="transmembrane region" description="Helical" evidence="4">
    <location>
        <begin position="46"/>
        <end position="64"/>
    </location>
</feature>